<dbReference type="Proteomes" id="UP000807785">
    <property type="component" value="Unassembled WGS sequence"/>
</dbReference>
<name>A0A9D7HWD7_9PROT</name>
<dbReference type="Gene3D" id="3.30.56.110">
    <property type="entry name" value="Protein of unknown function DUF2237"/>
    <property type="match status" value="1"/>
</dbReference>
<evidence type="ECO:0000313" key="1">
    <source>
        <dbReference type="EMBL" id="MBK6975430.1"/>
    </source>
</evidence>
<accession>A0A9D7HWD7</accession>
<proteinExistence type="predicted"/>
<sequence length="128" mass="13506">MDRGGDGISRNVLGGALSACCIDPLTGFYRDGRCETGPEDFGRHVVCARMTDVFLAYSKSRGNDLTTAVPEAEFPGLEAGDQWCLCAARWQEALAAGVAPPVVLAATHESALEIVSLADLKAHALDLN</sequence>
<gene>
    <name evidence="1" type="ORF">IPH26_21600</name>
</gene>
<dbReference type="PANTHER" id="PTHR37466">
    <property type="entry name" value="SLR1628 PROTEIN"/>
    <property type="match status" value="1"/>
</dbReference>
<reference evidence="1" key="1">
    <citation type="submission" date="2020-10" db="EMBL/GenBank/DDBJ databases">
        <title>Connecting structure to function with the recovery of over 1000 high-quality activated sludge metagenome-assembled genomes encoding full-length rRNA genes using long-read sequencing.</title>
        <authorList>
            <person name="Singleton C.M."/>
            <person name="Petriglieri F."/>
            <person name="Kristensen J.M."/>
            <person name="Kirkegaard R.H."/>
            <person name="Michaelsen T.Y."/>
            <person name="Andersen M.H."/>
            <person name="Karst S.M."/>
            <person name="Dueholm M.S."/>
            <person name="Nielsen P.H."/>
            <person name="Albertsen M."/>
        </authorList>
    </citation>
    <scope>NUCLEOTIDE SEQUENCE</scope>
    <source>
        <strain evidence="1">Bjer_18-Q3-R1-45_BAT3C.347</strain>
    </source>
</reference>
<comment type="caution">
    <text evidence="1">The sequence shown here is derived from an EMBL/GenBank/DDBJ whole genome shotgun (WGS) entry which is preliminary data.</text>
</comment>
<dbReference type="PANTHER" id="PTHR37466:SF1">
    <property type="entry name" value="SLR1628 PROTEIN"/>
    <property type="match status" value="1"/>
</dbReference>
<dbReference type="InterPro" id="IPR018714">
    <property type="entry name" value="DUF2237"/>
</dbReference>
<organism evidence="1 2">
    <name type="scientific">Candidatus Methylophosphatis roskildensis</name>
    <dbReference type="NCBI Taxonomy" id="2899263"/>
    <lineage>
        <taxon>Bacteria</taxon>
        <taxon>Pseudomonadati</taxon>
        <taxon>Pseudomonadota</taxon>
        <taxon>Betaproteobacteria</taxon>
        <taxon>Nitrosomonadales</taxon>
        <taxon>Sterolibacteriaceae</taxon>
        <taxon>Candidatus Methylophosphatis</taxon>
    </lineage>
</organism>
<protein>
    <submittedName>
        <fullName evidence="1">DUF2237 domain-containing protein</fullName>
    </submittedName>
</protein>
<dbReference type="EMBL" id="JADJEV010000005">
    <property type="protein sequence ID" value="MBK6975430.1"/>
    <property type="molecule type" value="Genomic_DNA"/>
</dbReference>
<dbReference type="Pfam" id="PF09996">
    <property type="entry name" value="DUF2237"/>
    <property type="match status" value="1"/>
</dbReference>
<evidence type="ECO:0000313" key="2">
    <source>
        <dbReference type="Proteomes" id="UP000807785"/>
    </source>
</evidence>
<dbReference type="AlphaFoldDB" id="A0A9D7HWD7"/>